<comment type="catalytic activity">
    <reaction evidence="25">
        <text>[GlcNAc-(1-&gt;4)-Mur2Ac(oyl-L-Ala-gamma-D-Glu-L-Lys-D-Ala-D-Ala)](n)-di-trans,octa-cis-undecaprenyl diphosphate + beta-D-GlcNAc-(1-&gt;4)-Mur2Ac(oyl-L-Ala-gamma-D-Glu-L-Lys-D-Ala-D-Ala)-di-trans,octa-cis-undecaprenyl diphosphate = [GlcNAc-(1-&gt;4)-Mur2Ac(oyl-L-Ala-gamma-D-Glu-L-Lys-D-Ala-D-Ala)](n+1)-di-trans,octa-cis-undecaprenyl diphosphate + di-trans,octa-cis-undecaprenyl diphosphate + H(+)</text>
        <dbReference type="Rhea" id="RHEA:23708"/>
        <dbReference type="Rhea" id="RHEA-COMP:9602"/>
        <dbReference type="Rhea" id="RHEA-COMP:9603"/>
        <dbReference type="ChEBI" id="CHEBI:15378"/>
        <dbReference type="ChEBI" id="CHEBI:58405"/>
        <dbReference type="ChEBI" id="CHEBI:60033"/>
        <dbReference type="ChEBI" id="CHEBI:78435"/>
        <dbReference type="EC" id="2.4.99.28"/>
    </reaction>
</comment>
<dbReference type="AlphaFoldDB" id="A0A212JFY1"/>
<evidence type="ECO:0000256" key="24">
    <source>
        <dbReference type="ARBA" id="ARBA00044770"/>
    </source>
</evidence>
<keyword evidence="18" id="KW-1133">Transmembrane helix</keyword>
<evidence type="ECO:0000256" key="8">
    <source>
        <dbReference type="ARBA" id="ARBA00022519"/>
    </source>
</evidence>
<dbReference type="InterPro" id="IPR023346">
    <property type="entry name" value="Lysozyme-like_dom_sf"/>
</dbReference>
<keyword evidence="20" id="KW-0046">Antibiotic resistance</keyword>
<dbReference type="PANTHER" id="PTHR32282">
    <property type="entry name" value="BINDING PROTEIN TRANSPEPTIDASE, PUTATIVE-RELATED"/>
    <property type="match status" value="1"/>
</dbReference>
<evidence type="ECO:0000256" key="10">
    <source>
        <dbReference type="ARBA" id="ARBA00022670"/>
    </source>
</evidence>
<keyword evidence="22" id="KW-0961">Cell wall biogenesis/degradation</keyword>
<dbReference type="Pfam" id="PF00905">
    <property type="entry name" value="Transpeptidase"/>
    <property type="match status" value="1"/>
</dbReference>
<dbReference type="GO" id="GO:0071555">
    <property type="term" value="P:cell wall organization"/>
    <property type="evidence" value="ECO:0007669"/>
    <property type="project" value="UniProtKB-KW"/>
</dbReference>
<keyword evidence="17" id="KW-0573">Peptidoglycan synthesis</keyword>
<evidence type="ECO:0000256" key="6">
    <source>
        <dbReference type="ARBA" id="ARBA00018638"/>
    </source>
</evidence>
<dbReference type="GO" id="GO:0008955">
    <property type="term" value="F:peptidoglycan glycosyltransferase activity"/>
    <property type="evidence" value="ECO:0007669"/>
    <property type="project" value="UniProtKB-EC"/>
</dbReference>
<keyword evidence="8" id="KW-0997">Cell inner membrane</keyword>
<gene>
    <name evidence="31" type="primary">mrcA</name>
    <name evidence="31" type="ORF">KL86APRO_10998</name>
</gene>
<dbReference type="Pfam" id="PF00912">
    <property type="entry name" value="Transgly"/>
    <property type="match status" value="1"/>
</dbReference>
<dbReference type="GO" id="GO:0005886">
    <property type="term" value="C:plasma membrane"/>
    <property type="evidence" value="ECO:0007669"/>
    <property type="project" value="UniProtKB-SubCell"/>
</dbReference>
<keyword evidence="9" id="KW-0121">Carboxypeptidase</keyword>
<dbReference type="Pfam" id="PF17092">
    <property type="entry name" value="PCB_OB"/>
    <property type="match status" value="1"/>
</dbReference>
<dbReference type="GO" id="GO:0046677">
    <property type="term" value="P:response to antibiotic"/>
    <property type="evidence" value="ECO:0007669"/>
    <property type="project" value="UniProtKB-KW"/>
</dbReference>
<evidence type="ECO:0000256" key="26">
    <source>
        <dbReference type="ARBA" id="ARBA00060592"/>
    </source>
</evidence>
<evidence type="ECO:0000256" key="11">
    <source>
        <dbReference type="ARBA" id="ARBA00022676"/>
    </source>
</evidence>
<accession>A0A212JFY1</accession>
<dbReference type="EC" id="3.4.16.4" evidence="5"/>
<evidence type="ECO:0000256" key="5">
    <source>
        <dbReference type="ARBA" id="ARBA00012448"/>
    </source>
</evidence>
<feature type="region of interest" description="Disordered" evidence="27">
    <location>
        <begin position="770"/>
        <end position="801"/>
    </location>
</feature>
<evidence type="ECO:0000259" key="28">
    <source>
        <dbReference type="Pfam" id="PF00905"/>
    </source>
</evidence>
<comment type="pathway">
    <text evidence="26">Glycan biosynthesis.</text>
</comment>
<dbReference type="InterPro" id="IPR012338">
    <property type="entry name" value="Beta-lactam/transpept-like"/>
</dbReference>
<dbReference type="InterPro" id="IPR031376">
    <property type="entry name" value="PCB_OB"/>
</dbReference>
<keyword evidence="21" id="KW-0511">Multifunctional enzyme</keyword>
<comment type="catalytic activity">
    <reaction evidence="23">
        <text>Preferential cleavage: (Ac)2-L-Lys-D-Ala-|-D-Ala. Also transpeptidation of peptidyl-alanyl moieties that are N-acyl substituents of D-alanine.</text>
        <dbReference type="EC" id="3.4.16.4"/>
    </reaction>
</comment>
<dbReference type="NCBIfam" id="TIGR02074">
    <property type="entry name" value="PBP_1a_fam"/>
    <property type="match status" value="1"/>
</dbReference>
<keyword evidence="13" id="KW-0812">Transmembrane</keyword>
<protein>
    <recommendedName>
        <fullName evidence="6">Penicillin-binding protein 1A</fullName>
        <ecNumber evidence="24">2.4.99.28</ecNumber>
        <ecNumber evidence="5">3.4.16.4</ecNumber>
    </recommendedName>
</protein>
<keyword evidence="16" id="KW-0735">Signal-anchor</keyword>
<evidence type="ECO:0000256" key="3">
    <source>
        <dbReference type="ARBA" id="ARBA00007090"/>
    </source>
</evidence>
<dbReference type="SUPFAM" id="SSF56601">
    <property type="entry name" value="beta-lactamase/transpeptidase-like"/>
    <property type="match status" value="1"/>
</dbReference>
<evidence type="ECO:0000256" key="1">
    <source>
        <dbReference type="ARBA" id="ARBA00004249"/>
    </source>
</evidence>
<dbReference type="Gene3D" id="1.10.3810.10">
    <property type="entry name" value="Biosynthetic peptidoglycan transglycosylase-like"/>
    <property type="match status" value="1"/>
</dbReference>
<keyword evidence="11 31" id="KW-0328">Glycosyltransferase</keyword>
<dbReference type="GO" id="GO:0006508">
    <property type="term" value="P:proteolysis"/>
    <property type="evidence" value="ECO:0007669"/>
    <property type="project" value="UniProtKB-KW"/>
</dbReference>
<evidence type="ECO:0000259" key="30">
    <source>
        <dbReference type="Pfam" id="PF17092"/>
    </source>
</evidence>
<dbReference type="Gene3D" id="3.40.710.10">
    <property type="entry name" value="DD-peptidase/beta-lactamase superfamily"/>
    <property type="match status" value="2"/>
</dbReference>
<organism evidence="31">
    <name type="scientific">uncultured Alphaproteobacteria bacterium</name>
    <dbReference type="NCBI Taxonomy" id="91750"/>
    <lineage>
        <taxon>Bacteria</taxon>
        <taxon>Pseudomonadati</taxon>
        <taxon>Pseudomonadota</taxon>
        <taxon>Alphaproteobacteria</taxon>
        <taxon>environmental samples</taxon>
    </lineage>
</organism>
<evidence type="ECO:0000256" key="19">
    <source>
        <dbReference type="ARBA" id="ARBA00023136"/>
    </source>
</evidence>
<evidence type="ECO:0000256" key="23">
    <source>
        <dbReference type="ARBA" id="ARBA00034000"/>
    </source>
</evidence>
<evidence type="ECO:0000256" key="25">
    <source>
        <dbReference type="ARBA" id="ARBA00049902"/>
    </source>
</evidence>
<evidence type="ECO:0000256" key="9">
    <source>
        <dbReference type="ARBA" id="ARBA00022645"/>
    </source>
</evidence>
<comment type="similarity">
    <text evidence="3">In the C-terminal section; belongs to the transpeptidase family.</text>
</comment>
<dbReference type="InterPro" id="IPR036950">
    <property type="entry name" value="PBP_transglycosylase"/>
</dbReference>
<keyword evidence="12 31" id="KW-0808">Transferase</keyword>
<evidence type="ECO:0000256" key="20">
    <source>
        <dbReference type="ARBA" id="ARBA00023251"/>
    </source>
</evidence>
<dbReference type="InterPro" id="IPR001264">
    <property type="entry name" value="Glyco_trans_51"/>
</dbReference>
<evidence type="ECO:0000256" key="13">
    <source>
        <dbReference type="ARBA" id="ARBA00022692"/>
    </source>
</evidence>
<feature type="domain" description="Glycosyl transferase family 51" evidence="29">
    <location>
        <begin position="56"/>
        <end position="233"/>
    </location>
</feature>
<evidence type="ECO:0000256" key="18">
    <source>
        <dbReference type="ARBA" id="ARBA00022989"/>
    </source>
</evidence>
<keyword evidence="10" id="KW-0645">Protease</keyword>
<sequence length="801" mass="87496">MMRVLTFVVGFVILVAIAAAGGVGYVFWHYGRDLPDYRQLARYTPDVMTRIYAGDGRLVTEYAIEKRVFVPYNAIPKVVVNAFISAEDQRFFEHIGVDVMGVVRAAVTNVRYAGSGRRPVGASTITQQVAKNFLLTNEVSLSRKIKEAILALRIEQAFTKEHILELYLNEIYLGRGSYGVAAAAMNYFDKSLDELSIAEVAYLAALPKAPNNYNPARYPEAALARRNWVIGRMAEDGHITALDAERAAAEPLTVSTRAETAFLDHSKYFSEDVRRDIVNRYGESALYKGGLAVRTTLEPTLQEVATRTLRDGLLDYDRRHGWRGPLGRIDLDQSWGIRLRDAQIPMGFDDGWQRAVVLKADAQAATIGFVGGRRGTIPFEQMRWARPHRPNQEVGAAPKSVSEVLSPGDIVAVEAVSGGKDVYALRQIPDVDGALVAMDPHTGRVLAMVGGFSHDRSEFNRATQAMRQPGSAFKPFVYLTALENGYKPTDLILDAPFVLDVPGQARWKPQNYSGEFYGPTTLRIGVEKSRNLMTVRLAEAVGMNKVVATARRFGIADRMLPVLSMSLGAGETTVLQLTSAYAMLVNGGKRITPTLIDRIQDRDGKTIYRHDARPCDACNGVFWTGGAVPELSDTRQQIADPISAYQVVHILEGVIERGTGRRISEIGKPLAGKTGTSNDSVDTWFVGFSPDLAVGVFVGFDEPKTLGKHETGSSAAAPIFKEFMATALKDKPGTPFRIPPGTRLIRINHDTGLRAEIGDRNVMFEAFRPGEAPGSARTVTGSGAPVETPADSGVPKAGGLY</sequence>
<feature type="domain" description="Penicillin-binding protein OB-like" evidence="30">
    <location>
        <begin position="322"/>
        <end position="431"/>
    </location>
</feature>
<evidence type="ECO:0000256" key="22">
    <source>
        <dbReference type="ARBA" id="ARBA00023316"/>
    </source>
</evidence>
<dbReference type="UniPathway" id="UPA00219"/>
<keyword evidence="14 31" id="KW-0378">Hydrolase</keyword>
<dbReference type="GO" id="GO:0008658">
    <property type="term" value="F:penicillin binding"/>
    <property type="evidence" value="ECO:0007669"/>
    <property type="project" value="InterPro"/>
</dbReference>
<evidence type="ECO:0000256" key="4">
    <source>
        <dbReference type="ARBA" id="ARBA00007739"/>
    </source>
</evidence>
<dbReference type="EC" id="2.4.99.28" evidence="24"/>
<comment type="similarity">
    <text evidence="4">In the N-terminal section; belongs to the glycosyltransferase 51 family.</text>
</comment>
<dbReference type="EMBL" id="FLUO01000001">
    <property type="protein sequence ID" value="SBV98334.1"/>
    <property type="molecule type" value="Genomic_DNA"/>
</dbReference>
<dbReference type="SUPFAM" id="SSF53955">
    <property type="entry name" value="Lysozyme-like"/>
    <property type="match status" value="1"/>
</dbReference>
<keyword evidence="19" id="KW-0472">Membrane</keyword>
<dbReference type="InterPro" id="IPR001460">
    <property type="entry name" value="PCN-bd_Tpept"/>
</dbReference>
<comment type="subcellular location">
    <subcellularLocation>
        <location evidence="1">Cell inner membrane</location>
        <topology evidence="1">Single-pass type II membrane protein</topology>
    </subcellularLocation>
</comment>
<evidence type="ECO:0000256" key="7">
    <source>
        <dbReference type="ARBA" id="ARBA00022475"/>
    </source>
</evidence>
<evidence type="ECO:0000256" key="16">
    <source>
        <dbReference type="ARBA" id="ARBA00022968"/>
    </source>
</evidence>
<dbReference type="GO" id="GO:0008360">
    <property type="term" value="P:regulation of cell shape"/>
    <property type="evidence" value="ECO:0007669"/>
    <property type="project" value="UniProtKB-KW"/>
</dbReference>
<evidence type="ECO:0000256" key="2">
    <source>
        <dbReference type="ARBA" id="ARBA00004752"/>
    </source>
</evidence>
<evidence type="ECO:0000256" key="17">
    <source>
        <dbReference type="ARBA" id="ARBA00022984"/>
    </source>
</evidence>
<evidence type="ECO:0000256" key="12">
    <source>
        <dbReference type="ARBA" id="ARBA00022679"/>
    </source>
</evidence>
<reference evidence="31" key="1">
    <citation type="submission" date="2016-04" db="EMBL/GenBank/DDBJ databases">
        <authorList>
            <person name="Evans L.H."/>
            <person name="Alamgir A."/>
            <person name="Owens N."/>
            <person name="Weber N.D."/>
            <person name="Virtaneva K."/>
            <person name="Barbian K."/>
            <person name="Babar A."/>
            <person name="Rosenke K."/>
        </authorList>
    </citation>
    <scope>NUCLEOTIDE SEQUENCE</scope>
    <source>
        <strain evidence="31">86</strain>
    </source>
</reference>
<keyword evidence="15" id="KW-0133">Cell shape</keyword>
<evidence type="ECO:0000256" key="14">
    <source>
        <dbReference type="ARBA" id="ARBA00022801"/>
    </source>
</evidence>
<keyword evidence="7" id="KW-1003">Cell membrane</keyword>
<evidence type="ECO:0000256" key="15">
    <source>
        <dbReference type="ARBA" id="ARBA00022960"/>
    </source>
</evidence>
<comment type="pathway">
    <text evidence="2">Cell wall biogenesis; peptidoglycan biosynthesis.</text>
</comment>
<dbReference type="PANTHER" id="PTHR32282:SF27">
    <property type="entry name" value="PENICILLIN-BINDING PROTEIN 1A"/>
    <property type="match status" value="1"/>
</dbReference>
<dbReference type="InterPro" id="IPR050396">
    <property type="entry name" value="Glycosyltr_51/Transpeptidase"/>
</dbReference>
<evidence type="ECO:0000256" key="27">
    <source>
        <dbReference type="SAM" id="MobiDB-lite"/>
    </source>
</evidence>
<dbReference type="GO" id="GO:0009252">
    <property type="term" value="P:peptidoglycan biosynthetic process"/>
    <property type="evidence" value="ECO:0007669"/>
    <property type="project" value="UniProtKB-UniPathway"/>
</dbReference>
<evidence type="ECO:0000259" key="29">
    <source>
        <dbReference type="Pfam" id="PF00912"/>
    </source>
</evidence>
<evidence type="ECO:0000313" key="31">
    <source>
        <dbReference type="EMBL" id="SBV98334.1"/>
    </source>
</evidence>
<name>A0A212JFY1_9PROT</name>
<dbReference type="GO" id="GO:0030288">
    <property type="term" value="C:outer membrane-bounded periplasmic space"/>
    <property type="evidence" value="ECO:0007669"/>
    <property type="project" value="TreeGrafter"/>
</dbReference>
<evidence type="ECO:0000256" key="21">
    <source>
        <dbReference type="ARBA" id="ARBA00023268"/>
    </source>
</evidence>
<dbReference type="GO" id="GO:0009002">
    <property type="term" value="F:serine-type D-Ala-D-Ala carboxypeptidase activity"/>
    <property type="evidence" value="ECO:0007669"/>
    <property type="project" value="UniProtKB-EC"/>
</dbReference>
<feature type="domain" description="Penicillin-binding protein transpeptidase" evidence="28">
    <location>
        <begin position="433"/>
        <end position="724"/>
    </location>
</feature>
<dbReference type="FunFam" id="1.10.3810.10:FF:000003">
    <property type="entry name" value="Penicillin-binding protein 1a"/>
    <property type="match status" value="1"/>
</dbReference>
<proteinExistence type="inferred from homology"/>